<evidence type="ECO:0000313" key="13">
    <source>
        <dbReference type="Proteomes" id="UP000061603"/>
    </source>
</evidence>
<proteinExistence type="inferred from homology"/>
<dbReference type="GO" id="GO:0008320">
    <property type="term" value="F:protein transmembrane transporter activity"/>
    <property type="evidence" value="ECO:0007669"/>
    <property type="project" value="UniProtKB-UniRule"/>
</dbReference>
<dbReference type="GO" id="GO:0033281">
    <property type="term" value="C:TAT protein transport complex"/>
    <property type="evidence" value="ECO:0007669"/>
    <property type="project" value="UniProtKB-UniRule"/>
</dbReference>
<evidence type="ECO:0000256" key="9">
    <source>
        <dbReference type="ARBA" id="ARBA00023136"/>
    </source>
</evidence>
<dbReference type="NCBIfam" id="TIGR01410">
    <property type="entry name" value="tatB"/>
    <property type="match status" value="1"/>
</dbReference>
<evidence type="ECO:0000256" key="10">
    <source>
        <dbReference type="HAMAP-Rule" id="MF_00237"/>
    </source>
</evidence>
<keyword evidence="7 10" id="KW-1133">Transmembrane helix</keyword>
<dbReference type="STRING" id="1565605.PG1C_10110"/>
<dbReference type="AlphaFoldDB" id="A0A0C5JMV7"/>
<keyword evidence="8 10" id="KW-0811">Translocation</keyword>
<organism evidence="12 13">
    <name type="scientific">Rugosibacter aromaticivorans</name>
    <dbReference type="NCBI Taxonomy" id="1565605"/>
    <lineage>
        <taxon>Bacteria</taxon>
        <taxon>Pseudomonadati</taxon>
        <taxon>Pseudomonadota</taxon>
        <taxon>Betaproteobacteria</taxon>
        <taxon>Nitrosomonadales</taxon>
        <taxon>Sterolibacteriaceae</taxon>
        <taxon>Rugosibacter</taxon>
    </lineage>
</organism>
<evidence type="ECO:0000313" key="12">
    <source>
        <dbReference type="EMBL" id="AJP48696.1"/>
    </source>
</evidence>
<feature type="region of interest" description="Disordered" evidence="11">
    <location>
        <begin position="113"/>
        <end position="151"/>
    </location>
</feature>
<dbReference type="InterPro" id="IPR018448">
    <property type="entry name" value="TatB"/>
</dbReference>
<evidence type="ECO:0000256" key="7">
    <source>
        <dbReference type="ARBA" id="ARBA00022989"/>
    </source>
</evidence>
<evidence type="ECO:0000256" key="4">
    <source>
        <dbReference type="ARBA" id="ARBA00022519"/>
    </source>
</evidence>
<dbReference type="PRINTS" id="PR01506">
    <property type="entry name" value="TATBPROTEIN"/>
</dbReference>
<dbReference type="Proteomes" id="UP000061603">
    <property type="component" value="Chromosome"/>
</dbReference>
<feature type="compositionally biased region" description="Low complexity" evidence="11">
    <location>
        <begin position="137"/>
        <end position="151"/>
    </location>
</feature>
<dbReference type="PANTHER" id="PTHR33162">
    <property type="entry name" value="SEC-INDEPENDENT PROTEIN TRANSLOCASE PROTEIN TATA, CHLOROPLASTIC"/>
    <property type="match status" value="1"/>
</dbReference>
<reference evidence="12 13" key="1">
    <citation type="journal article" date="2015" name="Genome Announc.">
        <title>Complete Genome Sequence of a Novel Bacterium within the Family Rhodocyclaceae That Degrades Polycyclic Aromatic Hydrocarbons.</title>
        <authorList>
            <person name="Singleton D.R."/>
            <person name="Dickey A.N."/>
            <person name="Scholl E.H."/>
            <person name="Wright F.A."/>
            <person name="Aitken M.D."/>
        </authorList>
    </citation>
    <scope>NUCLEOTIDE SEQUENCE [LARGE SCALE GENOMIC DNA]</scope>
    <source>
        <strain evidence="13">PG1-Ca6</strain>
    </source>
</reference>
<dbReference type="InterPro" id="IPR003369">
    <property type="entry name" value="TatA/B/E"/>
</dbReference>
<dbReference type="RefSeq" id="WP_202634700.1">
    <property type="nucleotide sequence ID" value="NZ_CP010554.1"/>
</dbReference>
<protein>
    <recommendedName>
        <fullName evidence="10">Sec-independent protein translocase protein TatB</fullName>
    </recommendedName>
</protein>
<evidence type="ECO:0000256" key="2">
    <source>
        <dbReference type="ARBA" id="ARBA00022448"/>
    </source>
</evidence>
<comment type="subcellular location">
    <subcellularLocation>
        <location evidence="10">Cell membrane</location>
        <topology evidence="10">Single-pass membrane protein</topology>
    </subcellularLocation>
    <subcellularLocation>
        <location evidence="1">Membrane</location>
        <topology evidence="1">Single-pass membrane protein</topology>
    </subcellularLocation>
</comment>
<keyword evidence="2 10" id="KW-0813">Transport</keyword>
<evidence type="ECO:0000256" key="1">
    <source>
        <dbReference type="ARBA" id="ARBA00004167"/>
    </source>
</evidence>
<evidence type="ECO:0000256" key="8">
    <source>
        <dbReference type="ARBA" id="ARBA00023010"/>
    </source>
</evidence>
<keyword evidence="6 10" id="KW-0653">Protein transport</keyword>
<comment type="function">
    <text evidence="10">Part of the twin-arginine translocation (Tat) system that transports large folded proteins containing a characteristic twin-arginine motif in their signal peptide across membranes. Together with TatC, TatB is part of a receptor directly interacting with Tat signal peptides. TatB may form an oligomeric binding site that transiently accommodates folded Tat precursor proteins before their translocation.</text>
</comment>
<dbReference type="EMBL" id="CP010554">
    <property type="protein sequence ID" value="AJP48696.1"/>
    <property type="molecule type" value="Genomic_DNA"/>
</dbReference>
<evidence type="ECO:0000256" key="6">
    <source>
        <dbReference type="ARBA" id="ARBA00022927"/>
    </source>
</evidence>
<keyword evidence="9 10" id="KW-0472">Membrane</keyword>
<accession>A0A0C5JMV7</accession>
<keyword evidence="4" id="KW-0997">Cell inner membrane</keyword>
<gene>
    <name evidence="10" type="primary">tatB</name>
    <name evidence="12" type="ORF">PG1C_10110</name>
</gene>
<keyword evidence="5 10" id="KW-0812">Transmembrane</keyword>
<dbReference type="Gene3D" id="1.20.5.3310">
    <property type="match status" value="1"/>
</dbReference>
<evidence type="ECO:0000256" key="3">
    <source>
        <dbReference type="ARBA" id="ARBA00022475"/>
    </source>
</evidence>
<evidence type="ECO:0000256" key="11">
    <source>
        <dbReference type="SAM" id="MobiDB-lite"/>
    </source>
</evidence>
<keyword evidence="3 10" id="KW-1003">Cell membrane</keyword>
<dbReference type="HOGENOM" id="CLU_086034_1_1_4"/>
<keyword evidence="13" id="KW-1185">Reference proteome</keyword>
<sequence length="151" mass="16336">MFDIGFSELLVIAVVALIVIGPERLPKVARTAGLLSGRLRRYVNDVKADISREMQLDELKKMQQEVADRIAAAESTVRHEMHEVASSVAQDIAPPGEETAELTVHQGDLFRGAPQEDLLHGASPEPTFSDAVVPEKTPAGLTTPATPTERT</sequence>
<name>A0A0C5JMV7_9PROT</name>
<dbReference type="PATRIC" id="fig|1565605.3.peg.2154"/>
<dbReference type="HAMAP" id="MF_00237">
    <property type="entry name" value="TatB"/>
    <property type="match status" value="1"/>
</dbReference>
<comment type="similarity">
    <text evidence="10">Belongs to the TatB family.</text>
</comment>
<dbReference type="KEGG" id="rbu:PG1C_10110"/>
<dbReference type="PANTHER" id="PTHR33162:SF1">
    <property type="entry name" value="SEC-INDEPENDENT PROTEIN TRANSLOCASE PROTEIN TATA, CHLOROPLASTIC"/>
    <property type="match status" value="1"/>
</dbReference>
<comment type="subunit">
    <text evidence="10">The Tat system comprises two distinct complexes: a TatABC complex, containing multiple copies of TatA, TatB and TatC subunits, and a separate TatA complex, containing only TatA subunits. Substrates initially bind to the TatABC complex, which probably triggers association of the separate TatA complex to form the active translocon.</text>
</comment>
<dbReference type="GO" id="GO:0043953">
    <property type="term" value="P:protein transport by the Tat complex"/>
    <property type="evidence" value="ECO:0007669"/>
    <property type="project" value="UniProtKB-UniRule"/>
</dbReference>
<dbReference type="Pfam" id="PF02416">
    <property type="entry name" value="TatA_B_E"/>
    <property type="match status" value="1"/>
</dbReference>
<evidence type="ECO:0000256" key="5">
    <source>
        <dbReference type="ARBA" id="ARBA00022692"/>
    </source>
</evidence>